<dbReference type="InterPro" id="IPR035418">
    <property type="entry name" value="AraC-bd_2"/>
</dbReference>
<evidence type="ECO:0000256" key="2">
    <source>
        <dbReference type="ARBA" id="ARBA00023125"/>
    </source>
</evidence>
<dbReference type="Pfam" id="PF14525">
    <property type="entry name" value="AraC_binding_2"/>
    <property type="match status" value="1"/>
</dbReference>
<evidence type="ECO:0000313" key="5">
    <source>
        <dbReference type="EMBL" id="MBO8191346.1"/>
    </source>
</evidence>
<comment type="caution">
    <text evidence="5">The sequence shown here is derived from an EMBL/GenBank/DDBJ whole genome shotgun (WGS) entry which is preliminary data.</text>
</comment>
<feature type="domain" description="HTH araC/xylS-type" evidence="4">
    <location>
        <begin position="217"/>
        <end position="318"/>
    </location>
</feature>
<dbReference type="RefSeq" id="WP_209238436.1">
    <property type="nucleotide sequence ID" value="NZ_JADKMA010000020.1"/>
</dbReference>
<dbReference type="InterPro" id="IPR018060">
    <property type="entry name" value="HTH_AraC"/>
</dbReference>
<gene>
    <name evidence="5" type="ORF">ITI46_06515</name>
</gene>
<dbReference type="PANTHER" id="PTHR46796">
    <property type="entry name" value="HTH-TYPE TRANSCRIPTIONAL ACTIVATOR RHAS-RELATED"/>
    <property type="match status" value="1"/>
</dbReference>
<evidence type="ECO:0000256" key="3">
    <source>
        <dbReference type="ARBA" id="ARBA00023163"/>
    </source>
</evidence>
<dbReference type="SMART" id="SM00342">
    <property type="entry name" value="HTH_ARAC"/>
    <property type="match status" value="1"/>
</dbReference>
<evidence type="ECO:0000259" key="4">
    <source>
        <dbReference type="PROSITE" id="PS01124"/>
    </source>
</evidence>
<sequence length="324" mass="35884">MLNETVVRSDDVPAADRLAYWAESVGQTHAPVRMRSEHAHDFHAHLRVLDLGAVSLWPQTFQQLVIQRTPKLIRRSDPEVFHVSLVRDGTGVGTWEDHEAAYRPADLHFNDSSLPWEIRTGDDPVTAVSLELPKSMVPLPRKLTGRTLPRRVPAGEGIGALLSHFLIQVTKDADSYEPGDGARLGRIAAEMVAALFAHVLEAENLLAPDTRRRTLVLSVKSHIQRHLHDPQLSPATIAAALHMSTSYLHRLFEGEEATVAAWIRMRRLEAARRDLADPALHTVPIHCIAARSGFPRAADFTRAFRAAYGCTPRDYRSGAGEAGQ</sequence>
<dbReference type="EMBL" id="JADKMA010000020">
    <property type="protein sequence ID" value="MBO8191346.1"/>
    <property type="molecule type" value="Genomic_DNA"/>
</dbReference>
<keyword evidence="1" id="KW-0805">Transcription regulation</keyword>
<protein>
    <submittedName>
        <fullName evidence="5">Helix-turn-helix domain-containing protein</fullName>
    </submittedName>
</protein>
<reference evidence="5 6" key="1">
    <citation type="submission" date="2020-11" db="EMBL/GenBank/DDBJ databases">
        <title>Streptomyces spirodelae sp. nov., isolated from duckweed.</title>
        <authorList>
            <person name="Saimee Y."/>
            <person name="Duangmal K."/>
        </authorList>
    </citation>
    <scope>NUCLEOTIDE SEQUENCE [LARGE SCALE GENOMIC DNA]</scope>
    <source>
        <strain evidence="5 6">S16-07</strain>
    </source>
</reference>
<evidence type="ECO:0000313" key="6">
    <source>
        <dbReference type="Proteomes" id="UP001519064"/>
    </source>
</evidence>
<accession>A0ABS3X8D2</accession>
<dbReference type="InterPro" id="IPR018062">
    <property type="entry name" value="HTH_AraC-typ_CS"/>
</dbReference>
<dbReference type="InterPro" id="IPR050204">
    <property type="entry name" value="AraC_XylS_family_regulators"/>
</dbReference>
<dbReference type="PROSITE" id="PS01124">
    <property type="entry name" value="HTH_ARAC_FAMILY_2"/>
    <property type="match status" value="1"/>
</dbReference>
<dbReference type="InterPro" id="IPR009057">
    <property type="entry name" value="Homeodomain-like_sf"/>
</dbReference>
<proteinExistence type="predicted"/>
<keyword evidence="3" id="KW-0804">Transcription</keyword>
<dbReference type="Gene3D" id="1.10.10.60">
    <property type="entry name" value="Homeodomain-like"/>
    <property type="match status" value="1"/>
</dbReference>
<dbReference type="Pfam" id="PF12833">
    <property type="entry name" value="HTH_18"/>
    <property type="match status" value="1"/>
</dbReference>
<dbReference type="PANTHER" id="PTHR46796:SF6">
    <property type="entry name" value="ARAC SUBFAMILY"/>
    <property type="match status" value="1"/>
</dbReference>
<keyword evidence="2" id="KW-0238">DNA-binding</keyword>
<name>A0ABS3X8D2_9ACTN</name>
<dbReference type="SUPFAM" id="SSF46689">
    <property type="entry name" value="Homeodomain-like"/>
    <property type="match status" value="1"/>
</dbReference>
<organism evidence="5 6">
    <name type="scientific">Streptomyces oryzae</name>
    <dbReference type="NCBI Taxonomy" id="1434886"/>
    <lineage>
        <taxon>Bacteria</taxon>
        <taxon>Bacillati</taxon>
        <taxon>Actinomycetota</taxon>
        <taxon>Actinomycetes</taxon>
        <taxon>Kitasatosporales</taxon>
        <taxon>Streptomycetaceae</taxon>
        <taxon>Streptomyces</taxon>
    </lineage>
</organism>
<dbReference type="Proteomes" id="UP001519064">
    <property type="component" value="Unassembled WGS sequence"/>
</dbReference>
<dbReference type="PROSITE" id="PS00041">
    <property type="entry name" value="HTH_ARAC_FAMILY_1"/>
    <property type="match status" value="1"/>
</dbReference>
<keyword evidence="6" id="KW-1185">Reference proteome</keyword>
<evidence type="ECO:0000256" key="1">
    <source>
        <dbReference type="ARBA" id="ARBA00023015"/>
    </source>
</evidence>